<dbReference type="Proteomes" id="UP000223559">
    <property type="component" value="Chromosome"/>
</dbReference>
<dbReference type="PROSITE" id="PS51257">
    <property type="entry name" value="PROKAR_LIPOPROTEIN"/>
    <property type="match status" value="1"/>
</dbReference>
<accession>A0A2D1KLU7</accession>
<sequence>MRKLIISIIALLSATMLLTACHSQSSASDSAARSSSVDRNQSTYELQQKYVALTDAAMKPVTLVNQQSKSANNQLSDSLNTATQSIDQLNTELKHNRTHVKLTKALLHYSQTITSLLTTLKNANNSAYSRNFIALNTEAQQIAKKYFNGEQPDSLKNVLSYQAENNTYASGNTLNTKNFQLEFSKIQIVSDDNNGKVILFTYTFKNKSNADLTPATILQQYGEFQQDGTKLNEGIPATSYQQSETSYATNSNQAETAVAAGQTVTAVVGLALKNDTSTVEYVASNPTNKESIGTISIQLQQNK</sequence>
<evidence type="ECO:0000259" key="1">
    <source>
        <dbReference type="Pfam" id="PF16729"/>
    </source>
</evidence>
<gene>
    <name evidence="2" type="ORF">LC20004_03955</name>
</gene>
<name>A0A2D1KLU7_9LACO</name>
<dbReference type="RefSeq" id="WP_010013619.1">
    <property type="nucleotide sequence ID" value="NZ_AEOS01000174.1"/>
</dbReference>
<dbReference type="InterPro" id="IPR029050">
    <property type="entry name" value="Immunoprotect_excell_Ig-like"/>
</dbReference>
<reference evidence="2 3" key="1">
    <citation type="submission" date="2016-10" db="EMBL/GenBank/DDBJ databases">
        <title>The whole genome sequencing and assembly of L. cotyniformis subsp. torquens DSM 20004 strain.</title>
        <authorList>
            <person name="Park M.-K."/>
            <person name="Lee Y.-J."/>
            <person name="Yi H."/>
            <person name="Bahn Y.-S."/>
            <person name="Kim J.F."/>
            <person name="Lee D.-W."/>
        </authorList>
    </citation>
    <scope>NUCLEOTIDE SEQUENCE [LARGE SCALE GENOMIC DNA]</scope>
    <source>
        <strain evidence="2 3">DSM 20004</strain>
    </source>
</reference>
<dbReference type="InterPro" id="IPR031989">
    <property type="entry name" value="DUF5067"/>
</dbReference>
<organism evidence="2 3">
    <name type="scientific">Loigolactobacillus coryniformis subsp. torquens DSM 20004 = KCTC 3535</name>
    <dbReference type="NCBI Taxonomy" id="1423822"/>
    <lineage>
        <taxon>Bacteria</taxon>
        <taxon>Bacillati</taxon>
        <taxon>Bacillota</taxon>
        <taxon>Bacilli</taxon>
        <taxon>Lactobacillales</taxon>
        <taxon>Lactobacillaceae</taxon>
        <taxon>Loigolactobacillus</taxon>
    </lineage>
</organism>
<dbReference type="Pfam" id="PF16729">
    <property type="entry name" value="DUF5067"/>
    <property type="match status" value="1"/>
</dbReference>
<dbReference type="Gene3D" id="2.60.40.1240">
    <property type="match status" value="1"/>
</dbReference>
<evidence type="ECO:0000313" key="3">
    <source>
        <dbReference type="Proteomes" id="UP000223559"/>
    </source>
</evidence>
<dbReference type="EMBL" id="CP017697">
    <property type="protein sequence ID" value="ATO43104.1"/>
    <property type="molecule type" value="Genomic_DNA"/>
</dbReference>
<dbReference type="OrthoDB" id="2282550at2"/>
<feature type="domain" description="DUF5067" evidence="1">
    <location>
        <begin position="168"/>
        <end position="280"/>
    </location>
</feature>
<protein>
    <recommendedName>
        <fullName evidence="1">DUF5067 domain-containing protein</fullName>
    </recommendedName>
</protein>
<keyword evidence="3" id="KW-1185">Reference proteome</keyword>
<dbReference type="KEGG" id="lcy:LC20004_03955"/>
<proteinExistence type="predicted"/>
<dbReference type="AlphaFoldDB" id="A0A2D1KLU7"/>
<evidence type="ECO:0000313" key="2">
    <source>
        <dbReference type="EMBL" id="ATO43104.1"/>
    </source>
</evidence>